<feature type="compositionally biased region" description="Basic and acidic residues" evidence="1">
    <location>
        <begin position="55"/>
        <end position="68"/>
    </location>
</feature>
<name>A0AAE1E527_9GAST</name>
<feature type="region of interest" description="Disordered" evidence="1">
    <location>
        <begin position="39"/>
        <end position="90"/>
    </location>
</feature>
<dbReference type="Proteomes" id="UP001283361">
    <property type="component" value="Unassembled WGS sequence"/>
</dbReference>
<evidence type="ECO:0000313" key="2">
    <source>
        <dbReference type="EMBL" id="KAK3793845.1"/>
    </source>
</evidence>
<dbReference type="EMBL" id="JAWDGP010001166">
    <property type="protein sequence ID" value="KAK3793845.1"/>
    <property type="molecule type" value="Genomic_DNA"/>
</dbReference>
<evidence type="ECO:0000313" key="3">
    <source>
        <dbReference type="Proteomes" id="UP001283361"/>
    </source>
</evidence>
<gene>
    <name evidence="2" type="ORF">RRG08_033422</name>
</gene>
<reference evidence="2" key="1">
    <citation type="journal article" date="2023" name="G3 (Bethesda)">
        <title>A reference genome for the long-term kleptoplast-retaining sea slug Elysia crispata morphotype clarki.</title>
        <authorList>
            <person name="Eastman K.E."/>
            <person name="Pendleton A.L."/>
            <person name="Shaikh M.A."/>
            <person name="Suttiyut T."/>
            <person name="Ogas R."/>
            <person name="Tomko P."/>
            <person name="Gavelis G."/>
            <person name="Widhalm J.R."/>
            <person name="Wisecaver J.H."/>
        </authorList>
    </citation>
    <scope>NUCLEOTIDE SEQUENCE</scope>
    <source>
        <strain evidence="2">ECLA1</strain>
    </source>
</reference>
<accession>A0AAE1E527</accession>
<protein>
    <submittedName>
        <fullName evidence="2">Uncharacterized protein</fullName>
    </submittedName>
</protein>
<keyword evidence="3" id="KW-1185">Reference proteome</keyword>
<dbReference type="AlphaFoldDB" id="A0AAE1E527"/>
<evidence type="ECO:0000256" key="1">
    <source>
        <dbReference type="SAM" id="MobiDB-lite"/>
    </source>
</evidence>
<comment type="caution">
    <text evidence="2">The sequence shown here is derived from an EMBL/GenBank/DDBJ whole genome shotgun (WGS) entry which is preliminary data.</text>
</comment>
<sequence length="127" mass="13908">MGILGGLRAWLAGSSLVTGGIPRRFLILVDCSLVPTEGGRDAETVGQSGNENQTVEERDTSILGREGESGAVRHCGNETQEDTETVNETHGETVRHLMRHGETVRHLMRHGETVEYFDETWGDSGIF</sequence>
<organism evidence="2 3">
    <name type="scientific">Elysia crispata</name>
    <name type="common">lettuce slug</name>
    <dbReference type="NCBI Taxonomy" id="231223"/>
    <lineage>
        <taxon>Eukaryota</taxon>
        <taxon>Metazoa</taxon>
        <taxon>Spiralia</taxon>
        <taxon>Lophotrochozoa</taxon>
        <taxon>Mollusca</taxon>
        <taxon>Gastropoda</taxon>
        <taxon>Heterobranchia</taxon>
        <taxon>Euthyneura</taxon>
        <taxon>Panpulmonata</taxon>
        <taxon>Sacoglossa</taxon>
        <taxon>Placobranchoidea</taxon>
        <taxon>Plakobranchidae</taxon>
        <taxon>Elysia</taxon>
    </lineage>
</organism>
<proteinExistence type="predicted"/>